<feature type="transmembrane region" description="Helical" evidence="2">
    <location>
        <begin position="334"/>
        <end position="357"/>
    </location>
</feature>
<comment type="caution">
    <text evidence="3">The sequence shown here is derived from an EMBL/GenBank/DDBJ whole genome shotgun (WGS) entry which is preliminary data.</text>
</comment>
<keyword evidence="2" id="KW-0472">Membrane</keyword>
<dbReference type="EMBL" id="JAAFOW010000793">
    <property type="protein sequence ID" value="KAF5264158.1"/>
    <property type="molecule type" value="Genomic_DNA"/>
</dbReference>
<proteinExistence type="predicted"/>
<gene>
    <name evidence="3" type="ORF">FOXYS1_5071</name>
</gene>
<evidence type="ECO:0000256" key="2">
    <source>
        <dbReference type="SAM" id="Phobius"/>
    </source>
</evidence>
<evidence type="ECO:0000256" key="1">
    <source>
        <dbReference type="SAM" id="MobiDB-lite"/>
    </source>
</evidence>
<feature type="transmembrane region" description="Helical" evidence="2">
    <location>
        <begin position="281"/>
        <end position="303"/>
    </location>
</feature>
<feature type="region of interest" description="Disordered" evidence="1">
    <location>
        <begin position="562"/>
        <end position="647"/>
    </location>
</feature>
<feature type="compositionally biased region" description="Low complexity" evidence="1">
    <location>
        <begin position="563"/>
        <end position="606"/>
    </location>
</feature>
<keyword evidence="2" id="KW-1133">Transmembrane helix</keyword>
<feature type="transmembrane region" description="Helical" evidence="2">
    <location>
        <begin position="55"/>
        <end position="78"/>
    </location>
</feature>
<feature type="transmembrane region" description="Helical" evidence="2">
    <location>
        <begin position="423"/>
        <end position="442"/>
    </location>
</feature>
<feature type="compositionally biased region" description="Pro residues" evidence="1">
    <location>
        <begin position="636"/>
        <end position="647"/>
    </location>
</feature>
<evidence type="ECO:0000313" key="4">
    <source>
        <dbReference type="Proteomes" id="UP000558688"/>
    </source>
</evidence>
<evidence type="ECO:0000313" key="3">
    <source>
        <dbReference type="EMBL" id="KAF5264158.1"/>
    </source>
</evidence>
<feature type="transmembrane region" description="Helical" evidence="2">
    <location>
        <begin position="497"/>
        <end position="522"/>
    </location>
</feature>
<dbReference type="AlphaFoldDB" id="A0A8H5AFG7"/>
<keyword evidence="2" id="KW-0812">Transmembrane</keyword>
<feature type="transmembrane region" description="Helical" evidence="2">
    <location>
        <begin position="243"/>
        <end position="269"/>
    </location>
</feature>
<reference evidence="3" key="1">
    <citation type="submission" date="2020-02" db="EMBL/GenBank/DDBJ databases">
        <title>Identification and distribution of gene clusters putatively required for synthesis of sphingolipid metabolism inhibitors in phylogenetically diverse species of the filamentous fungus Fusarium.</title>
        <authorList>
            <person name="Kim H.-S."/>
            <person name="Busman M."/>
            <person name="Brown D.W."/>
            <person name="Divon H."/>
            <person name="Uhlig S."/>
            <person name="Proctor R.H."/>
        </authorList>
    </citation>
    <scope>NUCLEOTIDE SEQUENCE [LARGE SCALE GENOMIC DNA]</scope>
    <source>
        <strain evidence="3">NRRL 39464</strain>
    </source>
</reference>
<feature type="transmembrane region" description="Helical" evidence="2">
    <location>
        <begin position="378"/>
        <end position="403"/>
    </location>
</feature>
<organism evidence="3 4">
    <name type="scientific">Fusarium oxysporum</name>
    <name type="common">Fusarium vascular wilt</name>
    <dbReference type="NCBI Taxonomy" id="5507"/>
    <lineage>
        <taxon>Eukaryota</taxon>
        <taxon>Fungi</taxon>
        <taxon>Dikarya</taxon>
        <taxon>Ascomycota</taxon>
        <taxon>Pezizomycotina</taxon>
        <taxon>Sordariomycetes</taxon>
        <taxon>Hypocreomycetidae</taxon>
        <taxon>Hypocreales</taxon>
        <taxon>Nectriaceae</taxon>
        <taxon>Fusarium</taxon>
        <taxon>Fusarium oxysporum species complex</taxon>
    </lineage>
</organism>
<dbReference type="Proteomes" id="UP000558688">
    <property type="component" value="Unassembled WGS sequence"/>
</dbReference>
<sequence>MSESRYHEGLEVYSDSAAHAPEVNPHGVYSQGSKDPISGYVQVVEARKGPFGLSILSLCALVAIITAVVVGAGVGGGLGSALADCKNSQVSEAPAASAIQTSACPTLTASASETTETAESKFYEPKPADQVTNLTLPDACSQPNGKDDYTTTNGYGFTYTCGFDYPGNDIVPILAYTAFDSAQPQKYRSFTFFEPRAKTSSYADSRSIRYCGWASDRVSCILRDTLNNHNSQHTTMYELEKYWIAHGAMVFLGAWIPSVVLFFCSFCLVRRKRDPARTAFTYLKLALLVFSGYAFFEFASYVVSVVHSQLYYGGRIDSDFDSHYSKTLLVTVQVLATLALIYDMVTDILIMIILLRLGTGIVMVQTGRPDPKGKILRLVSYIAAAILFILALTAFGLRIRYVYEVFFNDVRVGADSYTKSRQIAFSFSVLVFVISLAIVARAIMIKVQSKGENVLTWCSNMFIAASVVWLMRTTFNMASTAAWTNLSSAYRDREYKYAYYILEVVFGIWPQFVVLCLVFAIGRARNNGIWSKQEQEPVKGVEAGERTAWGYGQVAPQAQNAVPMPQQQHYPQPEQQHLAQGYGPQQQMPQQQNGYYAPQQPQYAAYDAISPVPQPRSPPPHEETVGLNHQADGTPPQVPAQPYPEKH</sequence>
<accession>A0A8H5AFG7</accession>
<name>A0A8H5AFG7_FUSOX</name>
<protein>
    <submittedName>
        <fullName evidence="3">Uncharacterized protein</fullName>
    </submittedName>
</protein>